<sequence length="231" mass="26528">MGSSRKVFVGEKALKYDEFFSTKYGRKVFLLEKDLMAYCLKNLKVSSVLEVGCGTGVWGEFWKDYLKARFVAGLDISYDMLRLARTKGFGELLLGSAESMPFKEKSFDLVAFVTSLEFIENREKTVWEALRVTKRYLAVGYLNRFSFLAFKRRVKSFFHRSVYKKAQFLTEKEIEKLVGRVAEKIGKSVNLIKGGTTLNFSTERFVSLKLERFLSFNLPFGGFGFVVFEVG</sequence>
<evidence type="ECO:0000313" key="2">
    <source>
        <dbReference type="EMBL" id="SMP02126.1"/>
    </source>
</evidence>
<dbReference type="Proteomes" id="UP001157911">
    <property type="component" value="Unassembled WGS sequence"/>
</dbReference>
<comment type="caution">
    <text evidence="2">The sequence shown here is derived from an EMBL/GenBank/DDBJ whole genome shotgun (WGS) entry which is preliminary data.</text>
</comment>
<dbReference type="SUPFAM" id="SSF53335">
    <property type="entry name" value="S-adenosyl-L-methionine-dependent methyltransferases"/>
    <property type="match status" value="1"/>
</dbReference>
<dbReference type="GO" id="GO:0032259">
    <property type="term" value="P:methylation"/>
    <property type="evidence" value="ECO:0007669"/>
    <property type="project" value="UniProtKB-KW"/>
</dbReference>
<feature type="domain" description="Methyltransferase type 11" evidence="1">
    <location>
        <begin position="49"/>
        <end position="134"/>
    </location>
</feature>
<keyword evidence="3" id="KW-1185">Reference proteome</keyword>
<dbReference type="CDD" id="cd02440">
    <property type="entry name" value="AdoMet_MTases"/>
    <property type="match status" value="1"/>
</dbReference>
<proteinExistence type="predicted"/>
<gene>
    <name evidence="2" type="ORF">SAMN06265339_0027</name>
</gene>
<dbReference type="InterPro" id="IPR013216">
    <property type="entry name" value="Methyltransf_11"/>
</dbReference>
<dbReference type="InterPro" id="IPR029063">
    <property type="entry name" value="SAM-dependent_MTases_sf"/>
</dbReference>
<dbReference type="Gene3D" id="3.40.50.150">
    <property type="entry name" value="Vaccinia Virus protein VP39"/>
    <property type="match status" value="1"/>
</dbReference>
<evidence type="ECO:0000313" key="3">
    <source>
        <dbReference type="Proteomes" id="UP001157911"/>
    </source>
</evidence>
<keyword evidence="2" id="KW-0808">Transferase</keyword>
<dbReference type="EMBL" id="FXUB01000001">
    <property type="protein sequence ID" value="SMP02126.1"/>
    <property type="molecule type" value="Genomic_DNA"/>
</dbReference>
<reference evidence="2 3" key="1">
    <citation type="submission" date="2017-05" db="EMBL/GenBank/DDBJ databases">
        <authorList>
            <person name="Varghese N."/>
            <person name="Submissions S."/>
        </authorList>
    </citation>
    <scope>NUCLEOTIDE SEQUENCE [LARGE SCALE GENOMIC DNA]</scope>
    <source>
        <strain evidence="2 3">DSM 15522</strain>
    </source>
</reference>
<dbReference type="PANTHER" id="PTHR43591">
    <property type="entry name" value="METHYLTRANSFERASE"/>
    <property type="match status" value="1"/>
</dbReference>
<organism evidence="2 3">
    <name type="scientific">Desulfurobacterium pacificum</name>
    <dbReference type="NCBI Taxonomy" id="240166"/>
    <lineage>
        <taxon>Bacteria</taxon>
        <taxon>Pseudomonadati</taxon>
        <taxon>Aquificota</taxon>
        <taxon>Aquificia</taxon>
        <taxon>Desulfurobacteriales</taxon>
        <taxon>Desulfurobacteriaceae</taxon>
        <taxon>Desulfurobacterium</taxon>
    </lineage>
</organism>
<dbReference type="Pfam" id="PF08241">
    <property type="entry name" value="Methyltransf_11"/>
    <property type="match status" value="1"/>
</dbReference>
<evidence type="ECO:0000259" key="1">
    <source>
        <dbReference type="Pfam" id="PF08241"/>
    </source>
</evidence>
<accession>A0ABY1N743</accession>
<dbReference type="GO" id="GO:0008168">
    <property type="term" value="F:methyltransferase activity"/>
    <property type="evidence" value="ECO:0007669"/>
    <property type="project" value="UniProtKB-KW"/>
</dbReference>
<protein>
    <submittedName>
        <fullName evidence="2">Methyltransferase domain-containing protein</fullName>
    </submittedName>
</protein>
<name>A0ABY1N743_9BACT</name>
<keyword evidence="2" id="KW-0489">Methyltransferase</keyword>
<dbReference type="RefSeq" id="WP_283399541.1">
    <property type="nucleotide sequence ID" value="NZ_FXUB01000001.1"/>
</dbReference>